<dbReference type="RefSeq" id="WP_066863625.1">
    <property type="nucleotide sequence ID" value="NZ_CABKVV010000013.1"/>
</dbReference>
<keyword evidence="9" id="KW-0046">Antibiotic resistance</keyword>
<keyword evidence="12" id="KW-1185">Reference proteome</keyword>
<evidence type="ECO:0000256" key="7">
    <source>
        <dbReference type="ARBA" id="ARBA00022989"/>
    </source>
</evidence>
<dbReference type="Proteomes" id="UP001524473">
    <property type="component" value="Unassembled WGS sequence"/>
</dbReference>
<protein>
    <recommendedName>
        <fullName evidence="3">Multidrug export protein MepA</fullName>
    </recommendedName>
</protein>
<feature type="transmembrane region" description="Helical" evidence="10">
    <location>
        <begin position="281"/>
        <end position="310"/>
    </location>
</feature>
<dbReference type="InterPro" id="IPR002528">
    <property type="entry name" value="MATE_fam"/>
</dbReference>
<keyword evidence="6 10" id="KW-0812">Transmembrane</keyword>
<keyword evidence="4" id="KW-0813">Transport</keyword>
<comment type="similarity">
    <text evidence="2">Belongs to the multi antimicrobial extrusion (MATE) (TC 2.A.66.1) family. MepA subfamily.</text>
</comment>
<evidence type="ECO:0000256" key="1">
    <source>
        <dbReference type="ARBA" id="ARBA00004651"/>
    </source>
</evidence>
<dbReference type="PANTHER" id="PTHR43823:SF3">
    <property type="entry name" value="MULTIDRUG EXPORT PROTEIN MEPA"/>
    <property type="match status" value="1"/>
</dbReference>
<proteinExistence type="inferred from homology"/>
<keyword evidence="5" id="KW-1003">Cell membrane</keyword>
<gene>
    <name evidence="11" type="ORF">NE695_00450</name>
</gene>
<dbReference type="InterPro" id="IPR051327">
    <property type="entry name" value="MATE_MepA_subfamily"/>
</dbReference>
<evidence type="ECO:0000256" key="8">
    <source>
        <dbReference type="ARBA" id="ARBA00023136"/>
    </source>
</evidence>
<reference evidence="11 12" key="1">
    <citation type="submission" date="2022-06" db="EMBL/GenBank/DDBJ databases">
        <title>Isolation of gut microbiota from human fecal samples.</title>
        <authorList>
            <person name="Pamer E.G."/>
            <person name="Barat B."/>
            <person name="Waligurski E."/>
            <person name="Medina S."/>
            <person name="Paddock L."/>
            <person name="Mostad J."/>
        </authorList>
    </citation>
    <scope>NUCLEOTIDE SEQUENCE [LARGE SCALE GENOMIC DNA]</scope>
    <source>
        <strain evidence="11 12">DFI.9.73</strain>
    </source>
</reference>
<evidence type="ECO:0000256" key="9">
    <source>
        <dbReference type="ARBA" id="ARBA00023251"/>
    </source>
</evidence>
<feature type="transmembrane region" description="Helical" evidence="10">
    <location>
        <begin position="15"/>
        <end position="36"/>
    </location>
</feature>
<evidence type="ECO:0000256" key="6">
    <source>
        <dbReference type="ARBA" id="ARBA00022692"/>
    </source>
</evidence>
<feature type="transmembrane region" description="Helical" evidence="10">
    <location>
        <begin position="172"/>
        <end position="190"/>
    </location>
</feature>
<sequence length="461" mass="49397">MAVENDLGRDEVKKLVWRIAIPSMLGQFVSVLYSIVDRIYIGNIPEVGDLALAGVGVCGPVVTMVGSVAFLIGVGGAPMVSIRMGERNFAEARKVLANCFLMLCVFSVLLVGGILPFQEPMLRLFGASDATYPYAQRYFTAYLCGTFFALAATGLNQFVICQGFAKAGMKSVILGAALNIILDPVFIFVLDLGVTGAAVATVISQAAGAGYVLRFLFGKKAMVPITFGGYDLRIMGRVMVLGFTPFLIIAIDNVMIIAMNAVLQQFGGPERGDFLVTCNTIVQSFMLVVTMPLGGISGGTQGILGYNYGARRSDRVLKAQKYIVGLCVGYTAALFVLARLCGPLFVRLFTQDASLAGQAFEAIKICTLAIIPLGVQYELVDGFTGIGQVRLSLPLSFWRKLCYFAAIFALPAAFGAEAVFYAEPISDVLGPLVTVVVYFLFMKKILARREAAPPEQISAGK</sequence>
<evidence type="ECO:0000256" key="5">
    <source>
        <dbReference type="ARBA" id="ARBA00022475"/>
    </source>
</evidence>
<evidence type="ECO:0000256" key="2">
    <source>
        <dbReference type="ARBA" id="ARBA00008417"/>
    </source>
</evidence>
<comment type="subcellular location">
    <subcellularLocation>
        <location evidence="1">Cell membrane</location>
        <topology evidence="1">Multi-pass membrane protein</topology>
    </subcellularLocation>
</comment>
<dbReference type="InterPro" id="IPR045070">
    <property type="entry name" value="MATE_MepA-like"/>
</dbReference>
<feature type="transmembrane region" description="Helical" evidence="10">
    <location>
        <begin position="238"/>
        <end position="261"/>
    </location>
</feature>
<feature type="transmembrane region" description="Helical" evidence="10">
    <location>
        <begin position="322"/>
        <end position="350"/>
    </location>
</feature>
<feature type="transmembrane region" description="Helical" evidence="10">
    <location>
        <begin position="95"/>
        <end position="118"/>
    </location>
</feature>
<dbReference type="PANTHER" id="PTHR43823">
    <property type="entry name" value="SPORULATION PROTEIN YKVU"/>
    <property type="match status" value="1"/>
</dbReference>
<keyword evidence="8 10" id="KW-0472">Membrane</keyword>
<comment type="caution">
    <text evidence="11">The sequence shown here is derived from an EMBL/GenBank/DDBJ whole genome shotgun (WGS) entry which is preliminary data.</text>
</comment>
<feature type="transmembrane region" description="Helical" evidence="10">
    <location>
        <begin position="138"/>
        <end position="160"/>
    </location>
</feature>
<name>A0ABT1RVL0_9FIRM</name>
<dbReference type="InterPro" id="IPR048279">
    <property type="entry name" value="MdtK-like"/>
</dbReference>
<dbReference type="Pfam" id="PF01554">
    <property type="entry name" value="MatE"/>
    <property type="match status" value="2"/>
</dbReference>
<dbReference type="CDD" id="cd13143">
    <property type="entry name" value="MATE_MepA_like"/>
    <property type="match status" value="1"/>
</dbReference>
<evidence type="ECO:0000256" key="4">
    <source>
        <dbReference type="ARBA" id="ARBA00022448"/>
    </source>
</evidence>
<evidence type="ECO:0000256" key="10">
    <source>
        <dbReference type="SAM" id="Phobius"/>
    </source>
</evidence>
<dbReference type="GeneID" id="90532331"/>
<feature type="transmembrane region" description="Helical" evidence="10">
    <location>
        <begin position="51"/>
        <end position="74"/>
    </location>
</feature>
<evidence type="ECO:0000313" key="12">
    <source>
        <dbReference type="Proteomes" id="UP001524473"/>
    </source>
</evidence>
<feature type="transmembrane region" description="Helical" evidence="10">
    <location>
        <begin position="196"/>
        <end position="217"/>
    </location>
</feature>
<keyword evidence="7 10" id="KW-1133">Transmembrane helix</keyword>
<organism evidence="11 12">
    <name type="scientific">Neglectibacter timonensis</name>
    <dbReference type="NCBI Taxonomy" id="1776382"/>
    <lineage>
        <taxon>Bacteria</taxon>
        <taxon>Bacillati</taxon>
        <taxon>Bacillota</taxon>
        <taxon>Clostridia</taxon>
        <taxon>Eubacteriales</taxon>
        <taxon>Oscillospiraceae</taxon>
        <taxon>Neglectibacter</taxon>
    </lineage>
</organism>
<evidence type="ECO:0000313" key="11">
    <source>
        <dbReference type="EMBL" id="MCQ4838380.1"/>
    </source>
</evidence>
<accession>A0ABT1RVL0</accession>
<dbReference type="PIRSF" id="PIRSF006603">
    <property type="entry name" value="DinF"/>
    <property type="match status" value="1"/>
</dbReference>
<feature type="transmembrane region" description="Helical" evidence="10">
    <location>
        <begin position="428"/>
        <end position="446"/>
    </location>
</feature>
<dbReference type="EMBL" id="JANFZH010000001">
    <property type="protein sequence ID" value="MCQ4838380.1"/>
    <property type="molecule type" value="Genomic_DNA"/>
</dbReference>
<evidence type="ECO:0000256" key="3">
    <source>
        <dbReference type="ARBA" id="ARBA00022106"/>
    </source>
</evidence>